<feature type="transmembrane region" description="Helical" evidence="1">
    <location>
        <begin position="84"/>
        <end position="107"/>
    </location>
</feature>
<evidence type="ECO:0000313" key="3">
    <source>
        <dbReference type="EMBL" id="PJA15245.1"/>
    </source>
</evidence>
<name>A0A2M7W2W5_9BACT</name>
<dbReference type="PANTHER" id="PTHR45947">
    <property type="entry name" value="SULFOQUINOVOSYL TRANSFERASE SQD2"/>
    <property type="match status" value="1"/>
</dbReference>
<dbReference type="GO" id="GO:0016757">
    <property type="term" value="F:glycosyltransferase activity"/>
    <property type="evidence" value="ECO:0007669"/>
    <property type="project" value="InterPro"/>
</dbReference>
<feature type="transmembrane region" description="Helical" evidence="1">
    <location>
        <begin position="59"/>
        <end position="78"/>
    </location>
</feature>
<keyword evidence="1" id="KW-0472">Membrane</keyword>
<evidence type="ECO:0000256" key="1">
    <source>
        <dbReference type="SAM" id="Phobius"/>
    </source>
</evidence>
<keyword evidence="1" id="KW-0812">Transmembrane</keyword>
<proteinExistence type="predicted"/>
<feature type="transmembrane region" description="Helical" evidence="1">
    <location>
        <begin position="200"/>
        <end position="223"/>
    </location>
</feature>
<feature type="domain" description="Glycosyl transferase family 1" evidence="2">
    <location>
        <begin position="585"/>
        <end position="746"/>
    </location>
</feature>
<dbReference type="InterPro" id="IPR050194">
    <property type="entry name" value="Glycosyltransferase_grp1"/>
</dbReference>
<feature type="transmembrane region" description="Helical" evidence="1">
    <location>
        <begin position="330"/>
        <end position="349"/>
    </location>
</feature>
<dbReference type="Pfam" id="PF00534">
    <property type="entry name" value="Glycos_transf_1"/>
    <property type="match status" value="1"/>
</dbReference>
<feature type="transmembrane region" description="Helical" evidence="1">
    <location>
        <begin position="149"/>
        <end position="170"/>
    </location>
</feature>
<sequence length="770" mass="85769">MKKITQTIFFTLITLTPVVEIVNASYVHNNILLGNIGQAFKLLLIVLAFILIRKKEKAFYVVVLAVGILFTLIHYILLPEKTNNMLIIDLILFLKISYLFPVTFALVTASQRVIIWATSIAWGMILCNILLGVLGLGNSQYALGYGFKGFFYSGNEMALTFIVVTAILLYELLKSKRIAIAIIFCLVSLIVGILQGMKTLLIGLPLVTIIIPVIHYYPELLALNRLPTKRQMVQIILTLFIGLVTISFVLVRFVSPQFFVRFGEIYQRSGLVGAVLSGRNAYLKSGLDIYVHEYSVGQRIFGAGSQLLNQLNTSTHIVTPRTVEMDPIDMLFSLGALAIFYYMFWIILLRNMLRAGTVTGYFSAFINILLLVLSIITGHVVYSAFLATYWAMANSRYFKEAYQIKPKVIFAGSTAIPGGIAVYMTDTASHAKGNINITVVSTHKNGNIAQVILSFITGAITIGILLVASLLNGQKIVLHLHMATRGSFFRKLLIIYIFSWFSDATVLHIHGATSVEFFTKLLSKPLFPSLVKIMFIMTDTILVVSKTMLHELQACFSMYHIEAFSPKWNVLNNAIPLPSPLVTRKPLAADKPLRLLYVGRFVRAKNILLLIQIAASLKKVFVNFSLTLVGDGPERKHIEAAILSYGVADAVTITGAIPHEKIEAQYKKNDLLLLPSHYESFGIVVLEAYTYGLPAITSNVGGLNDIVIDGKTGYRYNPNDLEGFVSKIAELHKSPKVFNTLRKNAQAFVLQFDYPEHIKQLQKIYASLNL</sequence>
<dbReference type="SUPFAM" id="SSF53756">
    <property type="entry name" value="UDP-Glycosyltransferase/glycogen phosphorylase"/>
    <property type="match status" value="1"/>
</dbReference>
<reference evidence="4" key="1">
    <citation type="submission" date="2017-09" db="EMBL/GenBank/DDBJ databases">
        <title>Depth-based differentiation of microbial function through sediment-hosted aquifers and enrichment of novel symbionts in the deep terrestrial subsurface.</title>
        <authorList>
            <person name="Probst A.J."/>
            <person name="Ladd B."/>
            <person name="Jarett J.K."/>
            <person name="Geller-Mcgrath D.E."/>
            <person name="Sieber C.M.K."/>
            <person name="Emerson J.B."/>
            <person name="Anantharaman K."/>
            <person name="Thomas B.C."/>
            <person name="Malmstrom R."/>
            <person name="Stieglmeier M."/>
            <person name="Klingl A."/>
            <person name="Woyke T."/>
            <person name="Ryan C.M."/>
            <person name="Banfield J.F."/>
        </authorList>
    </citation>
    <scope>NUCLEOTIDE SEQUENCE [LARGE SCALE GENOMIC DNA]</scope>
</reference>
<dbReference type="PANTHER" id="PTHR45947:SF3">
    <property type="entry name" value="SULFOQUINOVOSYL TRANSFERASE SQD2"/>
    <property type="match status" value="1"/>
</dbReference>
<feature type="transmembrane region" description="Helical" evidence="1">
    <location>
        <begin position="492"/>
        <end position="510"/>
    </location>
</feature>
<dbReference type="AlphaFoldDB" id="A0A2M7W2W5"/>
<feature type="transmembrane region" description="Helical" evidence="1">
    <location>
        <begin position="448"/>
        <end position="471"/>
    </location>
</feature>
<dbReference type="EMBL" id="PFQB01000021">
    <property type="protein sequence ID" value="PJA15245.1"/>
    <property type="molecule type" value="Genomic_DNA"/>
</dbReference>
<feature type="transmembrane region" description="Helical" evidence="1">
    <location>
        <begin position="32"/>
        <end position="52"/>
    </location>
</feature>
<accession>A0A2M7W2W5</accession>
<feature type="transmembrane region" description="Helical" evidence="1">
    <location>
        <begin position="177"/>
        <end position="194"/>
    </location>
</feature>
<keyword evidence="1" id="KW-1133">Transmembrane helix</keyword>
<organism evidence="3 4">
    <name type="scientific">Candidatus Dojkabacteria bacterium CG_4_10_14_0_2_um_filter_Dojkabacteria_WS6_41_15</name>
    <dbReference type="NCBI Taxonomy" id="2014249"/>
    <lineage>
        <taxon>Bacteria</taxon>
        <taxon>Candidatus Dojkabacteria</taxon>
    </lineage>
</organism>
<feature type="transmembrane region" description="Helical" evidence="1">
    <location>
        <begin position="235"/>
        <end position="254"/>
    </location>
</feature>
<protein>
    <recommendedName>
        <fullName evidence="2">Glycosyl transferase family 1 domain-containing protein</fullName>
    </recommendedName>
</protein>
<feature type="transmembrane region" description="Helical" evidence="1">
    <location>
        <begin position="361"/>
        <end position="392"/>
    </location>
</feature>
<dbReference type="InterPro" id="IPR001296">
    <property type="entry name" value="Glyco_trans_1"/>
</dbReference>
<evidence type="ECO:0000259" key="2">
    <source>
        <dbReference type="Pfam" id="PF00534"/>
    </source>
</evidence>
<evidence type="ECO:0000313" key="4">
    <source>
        <dbReference type="Proteomes" id="UP000228952"/>
    </source>
</evidence>
<dbReference type="Gene3D" id="3.40.50.2000">
    <property type="entry name" value="Glycogen Phosphorylase B"/>
    <property type="match status" value="2"/>
</dbReference>
<dbReference type="CDD" id="cd03801">
    <property type="entry name" value="GT4_PimA-like"/>
    <property type="match status" value="1"/>
</dbReference>
<comment type="caution">
    <text evidence="3">The sequence shown here is derived from an EMBL/GenBank/DDBJ whole genome shotgun (WGS) entry which is preliminary data.</text>
</comment>
<gene>
    <name evidence="3" type="ORF">COX64_00895</name>
</gene>
<feature type="transmembrane region" description="Helical" evidence="1">
    <location>
        <begin position="114"/>
        <end position="137"/>
    </location>
</feature>
<dbReference type="Proteomes" id="UP000228952">
    <property type="component" value="Unassembled WGS sequence"/>
</dbReference>
<feature type="transmembrane region" description="Helical" evidence="1">
    <location>
        <begin position="7"/>
        <end position="26"/>
    </location>
</feature>